<name>W9DPR7_METTI</name>
<evidence type="ECO:0000313" key="2">
    <source>
        <dbReference type="EMBL" id="ETA67288.1"/>
    </source>
</evidence>
<gene>
    <name evidence="2" type="ORF">MettiDRAFT_0703</name>
</gene>
<dbReference type="STRING" id="1090322.MettiDRAFT_0703"/>
<dbReference type="Proteomes" id="UP000019483">
    <property type="component" value="Unassembled WGS sequence"/>
</dbReference>
<comment type="caution">
    <text evidence="2">The sequence shown here is derived from an EMBL/GenBank/DDBJ whole genome shotgun (WGS) entry which is preliminary data.</text>
</comment>
<organism evidence="2 3">
    <name type="scientific">Methanolobus tindarius DSM 2278</name>
    <dbReference type="NCBI Taxonomy" id="1090322"/>
    <lineage>
        <taxon>Archaea</taxon>
        <taxon>Methanobacteriati</taxon>
        <taxon>Methanobacteriota</taxon>
        <taxon>Stenosarchaea group</taxon>
        <taxon>Methanomicrobia</taxon>
        <taxon>Methanosarcinales</taxon>
        <taxon>Methanosarcinaceae</taxon>
        <taxon>Methanolobus</taxon>
    </lineage>
</organism>
<dbReference type="RefSeq" id="WP_023844424.1">
    <property type="nucleotide sequence ID" value="NZ_AZAJ01000001.1"/>
</dbReference>
<keyword evidence="1" id="KW-0812">Transmembrane</keyword>
<dbReference type="EMBL" id="AZAJ01000001">
    <property type="protein sequence ID" value="ETA67288.1"/>
    <property type="molecule type" value="Genomic_DNA"/>
</dbReference>
<evidence type="ECO:0000256" key="1">
    <source>
        <dbReference type="SAM" id="Phobius"/>
    </source>
</evidence>
<keyword evidence="3" id="KW-1185">Reference proteome</keyword>
<dbReference type="AlphaFoldDB" id="W9DPR7"/>
<keyword evidence="1" id="KW-1133">Transmembrane helix</keyword>
<evidence type="ECO:0000313" key="3">
    <source>
        <dbReference type="Proteomes" id="UP000019483"/>
    </source>
</evidence>
<reference evidence="2 3" key="1">
    <citation type="submission" date="2013-08" db="EMBL/GenBank/DDBJ databases">
        <authorList>
            <consortium name="DOE Joint Genome Institute"/>
            <person name="Eisen J."/>
            <person name="Huntemann M."/>
            <person name="Han J."/>
            <person name="Chen A."/>
            <person name="Kyrpides N."/>
            <person name="Mavromatis K."/>
            <person name="Markowitz V."/>
            <person name="Palaniappan K."/>
            <person name="Ivanova N."/>
            <person name="Schaumberg A."/>
            <person name="Pati A."/>
            <person name="Liolios K."/>
            <person name="Nordberg H.P."/>
            <person name="Cantor M.N."/>
            <person name="Hua S.X."/>
            <person name="Woyke T."/>
        </authorList>
    </citation>
    <scope>NUCLEOTIDE SEQUENCE [LARGE SCALE GENOMIC DNA]</scope>
    <source>
        <strain evidence="2 3">DSM 2278</strain>
    </source>
</reference>
<sequence length="58" mass="7014">MNDVPEDRPNVVDRFFLKMMQPENLGRILRWAWFISLFMLALGYILIFSEISQYLDFI</sequence>
<feature type="transmembrane region" description="Helical" evidence="1">
    <location>
        <begin position="28"/>
        <end position="47"/>
    </location>
</feature>
<accession>W9DPR7</accession>
<dbReference type="OrthoDB" id="124234at2157"/>
<proteinExistence type="predicted"/>
<protein>
    <submittedName>
        <fullName evidence="2">Uncharacterized protein</fullName>
    </submittedName>
</protein>
<keyword evidence="1" id="KW-0472">Membrane</keyword>
<dbReference type="GeneID" id="96960614"/>